<evidence type="ECO:0000256" key="3">
    <source>
        <dbReference type="ARBA" id="ARBA00022741"/>
    </source>
</evidence>
<evidence type="ECO:0000256" key="1">
    <source>
        <dbReference type="ARBA" id="ARBA00009427"/>
    </source>
</evidence>
<feature type="domain" description="AAA+ ATPase" evidence="9">
    <location>
        <begin position="4"/>
        <end position="180"/>
    </location>
</feature>
<dbReference type="OrthoDB" id="9807434at2"/>
<comment type="subcellular location">
    <subcellularLocation>
        <location evidence="8">Cytoplasm</location>
    </subcellularLocation>
</comment>
<dbReference type="RefSeq" id="WP_041976320.1">
    <property type="nucleotide sequence ID" value="NZ_CBXV010000006.1"/>
</dbReference>
<comment type="catalytic activity">
    <reaction evidence="6 8">
        <text>dCMP + ATP = dCDP + ADP</text>
        <dbReference type="Rhea" id="RHEA:25094"/>
        <dbReference type="ChEBI" id="CHEBI:30616"/>
        <dbReference type="ChEBI" id="CHEBI:57566"/>
        <dbReference type="ChEBI" id="CHEBI:58593"/>
        <dbReference type="ChEBI" id="CHEBI:456216"/>
        <dbReference type="EC" id="2.7.4.25"/>
    </reaction>
</comment>
<evidence type="ECO:0000256" key="8">
    <source>
        <dbReference type="HAMAP-Rule" id="MF_00238"/>
    </source>
</evidence>
<dbReference type="PANTHER" id="PTHR21299:SF2">
    <property type="entry name" value="CYTIDYLATE KINASE"/>
    <property type="match status" value="1"/>
</dbReference>
<sequence>MRRNLPIIAIDGPSGAGKSTLGRMIARALGLLYIDTGAMYRAIALAVLRSRAKFTDTAAIAELARRARIELSGDPSSLRVMLDGEDVSDEIHSEQVSHVASLISAIPEVRREMVKQQRELGARGGVLVGRDIGTVVFPDADVKFFLTATPEERAQRRYEEDRARAQDLTFDDVLREINIRDERDSTRADSPLRIADDAVVIDTTELSIDEVFERMMKVIREKRAAGESQSAP</sequence>
<dbReference type="Gene3D" id="3.40.50.300">
    <property type="entry name" value="P-loop containing nucleotide triphosphate hydrolases"/>
    <property type="match status" value="1"/>
</dbReference>
<dbReference type="InterPro" id="IPR011994">
    <property type="entry name" value="Cytidylate_kinase_dom"/>
</dbReference>
<dbReference type="GO" id="GO:0006220">
    <property type="term" value="P:pyrimidine nucleotide metabolic process"/>
    <property type="evidence" value="ECO:0007669"/>
    <property type="project" value="UniProtKB-UniRule"/>
</dbReference>
<dbReference type="NCBIfam" id="TIGR00017">
    <property type="entry name" value="cmk"/>
    <property type="match status" value="1"/>
</dbReference>
<dbReference type="SUPFAM" id="SSF52540">
    <property type="entry name" value="P-loop containing nucleoside triphosphate hydrolases"/>
    <property type="match status" value="1"/>
</dbReference>
<keyword evidence="8" id="KW-0963">Cytoplasm</keyword>
<reference evidence="10 11" key="2">
    <citation type="submission" date="2015-01" db="EMBL/GenBank/DDBJ databases">
        <title>Complete genome sequence of Pyrinomonas methylaliphatogenes type strain K22T.</title>
        <authorList>
            <person name="Lee K.C.Y."/>
            <person name="Power J.F."/>
            <person name="Dunfield P.F."/>
            <person name="Morgan X.C."/>
            <person name="Huttenhower C."/>
            <person name="Stott M.B."/>
        </authorList>
    </citation>
    <scope>NUCLEOTIDE SEQUENCE [LARGE SCALE GENOMIC DNA]</scope>
    <source>
        <strain evidence="10 11">K22</strain>
    </source>
</reference>
<evidence type="ECO:0000313" key="10">
    <source>
        <dbReference type="EMBL" id="CDM65774.1"/>
    </source>
</evidence>
<dbReference type="GO" id="GO:0036431">
    <property type="term" value="F:dCMP kinase activity"/>
    <property type="evidence" value="ECO:0007669"/>
    <property type="project" value="InterPro"/>
</dbReference>
<dbReference type="EC" id="2.7.4.25" evidence="8"/>
<dbReference type="InterPro" id="IPR003593">
    <property type="entry name" value="AAA+_ATPase"/>
</dbReference>
<dbReference type="Pfam" id="PF02224">
    <property type="entry name" value="Cytidylate_kin"/>
    <property type="match status" value="1"/>
</dbReference>
<dbReference type="Proteomes" id="UP000031518">
    <property type="component" value="Unassembled WGS sequence"/>
</dbReference>
<comment type="catalytic activity">
    <reaction evidence="7 8">
        <text>CMP + ATP = CDP + ADP</text>
        <dbReference type="Rhea" id="RHEA:11600"/>
        <dbReference type="ChEBI" id="CHEBI:30616"/>
        <dbReference type="ChEBI" id="CHEBI:58069"/>
        <dbReference type="ChEBI" id="CHEBI:60377"/>
        <dbReference type="ChEBI" id="CHEBI:456216"/>
        <dbReference type="EC" id="2.7.4.25"/>
    </reaction>
</comment>
<evidence type="ECO:0000259" key="9">
    <source>
        <dbReference type="SMART" id="SM00382"/>
    </source>
</evidence>
<dbReference type="GO" id="GO:0036430">
    <property type="term" value="F:CMP kinase activity"/>
    <property type="evidence" value="ECO:0007669"/>
    <property type="project" value="RHEA"/>
</dbReference>
<comment type="similarity">
    <text evidence="1 8">Belongs to the cytidylate kinase family. Type 1 subfamily.</text>
</comment>
<dbReference type="PANTHER" id="PTHR21299">
    <property type="entry name" value="CYTIDYLATE KINASE/PANTOATE-BETA-ALANINE LIGASE"/>
    <property type="match status" value="1"/>
</dbReference>
<evidence type="ECO:0000256" key="6">
    <source>
        <dbReference type="ARBA" id="ARBA00047615"/>
    </source>
</evidence>
<keyword evidence="4 8" id="KW-0418">Kinase</keyword>
<evidence type="ECO:0000256" key="4">
    <source>
        <dbReference type="ARBA" id="ARBA00022777"/>
    </source>
</evidence>
<dbReference type="CDD" id="cd02020">
    <property type="entry name" value="CMPK"/>
    <property type="match status" value="1"/>
</dbReference>
<dbReference type="HAMAP" id="MF_00238">
    <property type="entry name" value="Cytidyl_kinase_type1"/>
    <property type="match status" value="1"/>
</dbReference>
<feature type="binding site" evidence="8">
    <location>
        <begin position="12"/>
        <end position="20"/>
    </location>
    <ligand>
        <name>ATP</name>
        <dbReference type="ChEBI" id="CHEBI:30616"/>
    </ligand>
</feature>
<accession>A0A0B6WZN8</accession>
<keyword evidence="11" id="KW-1185">Reference proteome</keyword>
<organism evidence="10 11">
    <name type="scientific">Pyrinomonas methylaliphatogenes</name>
    <dbReference type="NCBI Taxonomy" id="454194"/>
    <lineage>
        <taxon>Bacteria</taxon>
        <taxon>Pseudomonadati</taxon>
        <taxon>Acidobacteriota</taxon>
        <taxon>Blastocatellia</taxon>
        <taxon>Blastocatellales</taxon>
        <taxon>Pyrinomonadaceae</taxon>
        <taxon>Pyrinomonas</taxon>
    </lineage>
</organism>
<evidence type="ECO:0000313" key="11">
    <source>
        <dbReference type="Proteomes" id="UP000031518"/>
    </source>
</evidence>
<reference evidence="10 11" key="1">
    <citation type="submission" date="2013-12" db="EMBL/GenBank/DDBJ databases">
        <authorList>
            <person name="Stott M."/>
        </authorList>
    </citation>
    <scope>NUCLEOTIDE SEQUENCE [LARGE SCALE GENOMIC DNA]</scope>
    <source>
        <strain evidence="10 11">K22</strain>
    </source>
</reference>
<evidence type="ECO:0000256" key="2">
    <source>
        <dbReference type="ARBA" id="ARBA00022679"/>
    </source>
</evidence>
<dbReference type="GO" id="GO:0005829">
    <property type="term" value="C:cytosol"/>
    <property type="evidence" value="ECO:0007669"/>
    <property type="project" value="TreeGrafter"/>
</dbReference>
<dbReference type="GO" id="GO:0015949">
    <property type="term" value="P:nucleobase-containing small molecule interconversion"/>
    <property type="evidence" value="ECO:0007669"/>
    <property type="project" value="TreeGrafter"/>
</dbReference>
<dbReference type="GO" id="GO:0005524">
    <property type="term" value="F:ATP binding"/>
    <property type="evidence" value="ECO:0007669"/>
    <property type="project" value="UniProtKB-UniRule"/>
</dbReference>
<evidence type="ECO:0000256" key="5">
    <source>
        <dbReference type="ARBA" id="ARBA00022840"/>
    </source>
</evidence>
<name>A0A0B6WZN8_9BACT</name>
<keyword evidence="5 8" id="KW-0067">ATP-binding</keyword>
<dbReference type="AlphaFoldDB" id="A0A0B6WZN8"/>
<gene>
    <name evidence="8" type="primary">cmk</name>
    <name evidence="10" type="ORF">PYK22_01781</name>
</gene>
<evidence type="ECO:0000256" key="7">
    <source>
        <dbReference type="ARBA" id="ARBA00048478"/>
    </source>
</evidence>
<dbReference type="STRING" id="454194.PYK22_01781"/>
<dbReference type="InterPro" id="IPR003136">
    <property type="entry name" value="Cytidylate_kin"/>
</dbReference>
<dbReference type="InterPro" id="IPR027417">
    <property type="entry name" value="P-loop_NTPase"/>
</dbReference>
<dbReference type="EMBL" id="CBXV010000006">
    <property type="protein sequence ID" value="CDM65774.1"/>
    <property type="molecule type" value="Genomic_DNA"/>
</dbReference>
<protein>
    <recommendedName>
        <fullName evidence="8">Cytidylate kinase</fullName>
        <shortName evidence="8">CK</shortName>
        <ecNumber evidence="8">2.7.4.25</ecNumber>
    </recommendedName>
    <alternativeName>
        <fullName evidence="8">Cytidine monophosphate kinase</fullName>
        <shortName evidence="8">CMP kinase</shortName>
    </alternativeName>
</protein>
<proteinExistence type="inferred from homology"/>
<keyword evidence="2 8" id="KW-0808">Transferase</keyword>
<dbReference type="SMART" id="SM00382">
    <property type="entry name" value="AAA"/>
    <property type="match status" value="1"/>
</dbReference>
<keyword evidence="3 8" id="KW-0547">Nucleotide-binding</keyword>